<dbReference type="Proteomes" id="UP000623687">
    <property type="component" value="Unassembled WGS sequence"/>
</dbReference>
<dbReference type="EMBL" id="JACETU010000002">
    <property type="protein sequence ID" value="KAF7437417.1"/>
    <property type="molecule type" value="Genomic_DNA"/>
</dbReference>
<evidence type="ECO:0000256" key="1">
    <source>
        <dbReference type="SAM" id="MobiDB-lite"/>
    </source>
</evidence>
<proteinExistence type="predicted"/>
<organism evidence="2 3">
    <name type="scientific">Pleurotus ostreatus</name>
    <name type="common">Oyster mushroom</name>
    <name type="synonym">White-rot fungus</name>
    <dbReference type="NCBI Taxonomy" id="5322"/>
    <lineage>
        <taxon>Eukaryota</taxon>
        <taxon>Fungi</taxon>
        <taxon>Dikarya</taxon>
        <taxon>Basidiomycota</taxon>
        <taxon>Agaricomycotina</taxon>
        <taxon>Agaricomycetes</taxon>
        <taxon>Agaricomycetidae</taxon>
        <taxon>Agaricales</taxon>
        <taxon>Pleurotineae</taxon>
        <taxon>Pleurotaceae</taxon>
        <taxon>Pleurotus</taxon>
    </lineage>
</organism>
<evidence type="ECO:0000313" key="3">
    <source>
        <dbReference type="Proteomes" id="UP000623687"/>
    </source>
</evidence>
<evidence type="ECO:0000313" key="2">
    <source>
        <dbReference type="EMBL" id="KAF7437417.1"/>
    </source>
</evidence>
<dbReference type="Gene3D" id="3.80.10.10">
    <property type="entry name" value="Ribonuclease Inhibitor"/>
    <property type="match status" value="1"/>
</dbReference>
<feature type="region of interest" description="Disordered" evidence="1">
    <location>
        <begin position="416"/>
        <end position="451"/>
    </location>
</feature>
<comment type="caution">
    <text evidence="2">The sequence shown here is derived from an EMBL/GenBank/DDBJ whole genome shotgun (WGS) entry which is preliminary data.</text>
</comment>
<dbReference type="GeneID" id="59374074"/>
<gene>
    <name evidence="2" type="ORF">PC9H_004256</name>
</gene>
<accession>A0A8H7A3H5</accession>
<reference evidence="2" key="1">
    <citation type="submission" date="2019-07" db="EMBL/GenBank/DDBJ databases">
        <authorList>
            <person name="Palmer J.M."/>
        </authorList>
    </citation>
    <scope>NUCLEOTIDE SEQUENCE</scope>
    <source>
        <strain evidence="2">PC9</strain>
    </source>
</reference>
<dbReference type="InterPro" id="IPR032675">
    <property type="entry name" value="LRR_dom_sf"/>
</dbReference>
<protein>
    <recommendedName>
        <fullName evidence="4">F-box domain-containing protein</fullName>
    </recommendedName>
</protein>
<sequence>MWDTLDTSKLNSLDWAATVIARSKGIPLYVSCTYPDRETPRAVLDFVLSHMARIQDLEVYLNTSIRTKIQEIIDVPNTLCALQSLTMIRSDSIDNGDNGGIDRFLAEVQLPHLQTLDVRFFVLPPTTSMFPQLRHLHYVSPMYSNPSTTVSQMLLFLRNTPSLERLEIEGSFETSDDGGEECTTVELPKLSVLSYSTVRSEHACLFRFLHYPPSSRVKFVSRTHPTDPAACATELASVFTRVASSDMAASMEAVSLAGMYRNYFEMRVSDRDGPMLEVFLPLRGDVLPLFRLSIMLPCSAAHTLHITGFSSVQVAYWASFFNRHERIRNLTAAGVDSNFFRALLKPSENEPPPFTCLGHLLLRHCDINENAAVIERILEEHSTLEGDVDVTLEIWDCRVAVGIISQLKSYAKVEWDGGESFESDPFGEDEDEDEDDEDDEDDSDEDGWMSD</sequence>
<evidence type="ECO:0008006" key="4">
    <source>
        <dbReference type="Google" id="ProtNLM"/>
    </source>
</evidence>
<dbReference type="VEuPathDB" id="FungiDB:PC9H_004256"/>
<keyword evidence="3" id="KW-1185">Reference proteome</keyword>
<dbReference type="RefSeq" id="XP_036635316.1">
    <property type="nucleotide sequence ID" value="XM_036773843.1"/>
</dbReference>
<dbReference type="AlphaFoldDB" id="A0A8H7A3H5"/>
<dbReference type="SUPFAM" id="SSF52047">
    <property type="entry name" value="RNI-like"/>
    <property type="match status" value="1"/>
</dbReference>
<name>A0A8H7A3H5_PLEOS</name>